<dbReference type="EMBL" id="SNRW01020195">
    <property type="protein sequence ID" value="KAA6365700.1"/>
    <property type="molecule type" value="Genomic_DNA"/>
</dbReference>
<accession>A0A5J4U664</accession>
<gene>
    <name evidence="1" type="ORF">EZS28_038773</name>
</gene>
<sequence length="220" mass="24989">MSIECLDSIHSQGDEQVQVELVTNGYPRVLVMDINTAGGNEQEQDREIWEGLYNIIRFIREFLEGRQINPYYPCTSFPPQPDLFKSCLEQFEDEGGNEEIEAQLVNKAIGEYDDIHNNSNLAKRRILNIFIDIIISDYSGRKDDSTYLHVAKGDIAQLFKKELNWYTVEKCDKIGKVPKGLLRAQIPSSSKVNQTPENSELINTPVLPRVIAKQDNANAA</sequence>
<reference evidence="1 2" key="1">
    <citation type="submission" date="2019-03" db="EMBL/GenBank/DDBJ databases">
        <title>Single cell metagenomics reveals metabolic interactions within the superorganism composed of flagellate Streblomastix strix and complex community of Bacteroidetes bacteria on its surface.</title>
        <authorList>
            <person name="Treitli S.C."/>
            <person name="Kolisko M."/>
            <person name="Husnik F."/>
            <person name="Keeling P."/>
            <person name="Hampl V."/>
        </authorList>
    </citation>
    <scope>NUCLEOTIDE SEQUENCE [LARGE SCALE GENOMIC DNA]</scope>
    <source>
        <strain evidence="1">ST1C</strain>
    </source>
</reference>
<dbReference type="InterPro" id="IPR036028">
    <property type="entry name" value="SH3-like_dom_sf"/>
</dbReference>
<evidence type="ECO:0000313" key="1">
    <source>
        <dbReference type="EMBL" id="KAA6365700.1"/>
    </source>
</evidence>
<dbReference type="SUPFAM" id="SSF50044">
    <property type="entry name" value="SH3-domain"/>
    <property type="match status" value="1"/>
</dbReference>
<organism evidence="1 2">
    <name type="scientific">Streblomastix strix</name>
    <dbReference type="NCBI Taxonomy" id="222440"/>
    <lineage>
        <taxon>Eukaryota</taxon>
        <taxon>Metamonada</taxon>
        <taxon>Preaxostyla</taxon>
        <taxon>Oxymonadida</taxon>
        <taxon>Streblomastigidae</taxon>
        <taxon>Streblomastix</taxon>
    </lineage>
</organism>
<protein>
    <recommendedName>
        <fullName evidence="3">SH3 domain-containing protein</fullName>
    </recommendedName>
</protein>
<dbReference type="AlphaFoldDB" id="A0A5J4U664"/>
<dbReference type="Proteomes" id="UP000324800">
    <property type="component" value="Unassembled WGS sequence"/>
</dbReference>
<feature type="non-terminal residue" evidence="1">
    <location>
        <position position="220"/>
    </location>
</feature>
<name>A0A5J4U664_9EUKA</name>
<evidence type="ECO:0008006" key="3">
    <source>
        <dbReference type="Google" id="ProtNLM"/>
    </source>
</evidence>
<proteinExistence type="predicted"/>
<evidence type="ECO:0000313" key="2">
    <source>
        <dbReference type="Proteomes" id="UP000324800"/>
    </source>
</evidence>
<comment type="caution">
    <text evidence="1">The sequence shown here is derived from an EMBL/GenBank/DDBJ whole genome shotgun (WGS) entry which is preliminary data.</text>
</comment>